<dbReference type="InterPro" id="IPR011989">
    <property type="entry name" value="ARM-like"/>
</dbReference>
<name>A0ABM1T3J6_LIMPO</name>
<dbReference type="Gene3D" id="1.25.10.10">
    <property type="entry name" value="Leucine-rich Repeat Variant"/>
    <property type="match status" value="1"/>
</dbReference>
<protein>
    <submittedName>
        <fullName evidence="3">Serine/threonine-protein kinase ATR-like</fullName>
    </submittedName>
</protein>
<dbReference type="Pfam" id="PF25032">
    <property type="entry name" value="N-HEAT_ATR"/>
    <property type="match status" value="1"/>
</dbReference>
<feature type="domain" description="UME" evidence="1">
    <location>
        <begin position="1146"/>
        <end position="1253"/>
    </location>
</feature>
<evidence type="ECO:0000313" key="3">
    <source>
        <dbReference type="RefSeq" id="XP_022250452.1"/>
    </source>
</evidence>
<organism evidence="2 3">
    <name type="scientific">Limulus polyphemus</name>
    <name type="common">Atlantic horseshoe crab</name>
    <dbReference type="NCBI Taxonomy" id="6850"/>
    <lineage>
        <taxon>Eukaryota</taxon>
        <taxon>Metazoa</taxon>
        <taxon>Ecdysozoa</taxon>
        <taxon>Arthropoda</taxon>
        <taxon>Chelicerata</taxon>
        <taxon>Merostomata</taxon>
        <taxon>Xiphosura</taxon>
        <taxon>Limulidae</taxon>
        <taxon>Limulus</taxon>
    </lineage>
</organism>
<dbReference type="RefSeq" id="XP_022250452.1">
    <property type="nucleotide sequence ID" value="XM_022394744.1"/>
</dbReference>
<evidence type="ECO:0000313" key="2">
    <source>
        <dbReference type="Proteomes" id="UP000694941"/>
    </source>
</evidence>
<dbReference type="GeneID" id="106466680"/>
<proteinExistence type="predicted"/>
<evidence type="ECO:0000259" key="1">
    <source>
        <dbReference type="SMART" id="SM00802"/>
    </source>
</evidence>
<reference evidence="3" key="1">
    <citation type="submission" date="2025-08" db="UniProtKB">
        <authorList>
            <consortium name="RefSeq"/>
        </authorList>
    </citation>
    <scope>IDENTIFICATION</scope>
    <source>
        <tissue evidence="3">Muscle</tissue>
    </source>
</reference>
<sequence>MEEKNTEQLSELSDFKIDSSKGEDSTDVQVVKYRKMLNKLILTIFTDIKKVAEDLEKQAPVSPTLLTCVNNCREEFPHIFVMERLRKKDQEHMETDVGDISNLTVTTLSSDNQGVLALGFTQWLLSQLIRLLTFPELRELHNSCVQLLASILGTVRLGDLVSFSHLCQSFIQLIVDLETFKENCYRSGYNTNSLFTTQSFKISEEALKVNNTIKAEEKLNFSVIPIVLKSVEGCECFQVQVMLVMELLVFDLLQFTPGSKEKLWNVLCTQLELGGINLKVATLRVMQSVLSAAGLPDAQTLFCQFFSCLFGLVKFCCSEEQPKHSNKEELETHLSSVLEKTVCVLDYTPLIYSVDGTILYHTAIDLVEILDSYGLYHLTSGKLRVTIVDTLTYLMGYLERRNFSIPKKLIESLSEVLLNHCGKIVDSQCVKTTLLYIQRKELQQLSVKNLMTQEKPVQHQASTSRLSSKRKRVIDDIKGGEPLKFQEDTCRNPSWKSPGMNAIHKKICELTEKACQKMKTENLADVKFLNGLTTCVDILSSLSSVESQRDKRSATRISPFATPVHHLSKWSATRISPFATPVHHLSKWSATRISPFATPVHHLSKWSATRISPFATPVHHLNNEDLNVEIQQKACFILSLPWLLETSTDIQNFNVGKVTNEQKSQWAVAVTQIVTTECLQALMRLPGQMFPEWRLHVLRHVMHKRKEENVEVLLYNLPLFCHLVKQDSDQISSEIIRLAIEMDNIKLHVAVAEILGKLCCILSGETVLIRSLGTSCQGAVIFQKKQPTCSRCQPEKIDGFLFSDQTSDKPIWISEILPNLLKHENSVVKIATFSSLPSVFAHVPITEQLLSSCLELMKDPVFEVRLGFSKIVQHMIKPFGKPYPEGWTVQYDELLVSKLKSVFCVAQKNRNIHLQKTVLLTIGQIGKVATDNLLLISIVCLLESLFSKILLITTTAKLQMKKLAEVKGVKMVDLFKQFKLPICKFLMEAMLECCSQGSVEVLFILNEFVSIFGYQNTRTFLSSTLRYILPPLATKASPEASMLLKVLAKQMRMQRRELLMNHFKYIFSYLVRHCSKEEMEKALTYVQTETDIEIGSLLRCDYQRIHNELLLHISTHYEQVFSGLAMLAWKEETYDGPKPITKPEDMARFLQPRLLGFLAFFDSQLLNANFPLEEKKLALGSLNSIMELMGPKHITTVRMKVMATLKIAIRFTEEDFPQICAQAWNTFVHNVELQSLGSLLNQVMTALLPLLQFHPQGVAAIFHFLVVENRKKLNKYFHDLYFIPELAELTEVNSVLKEYIDRPSRQADFHSLLSHSLKGVSHENLEVCFHALRKVKQLLSSHQ</sequence>
<dbReference type="InterPro" id="IPR056803">
    <property type="entry name" value="ATR-like_N-HEAT"/>
</dbReference>
<dbReference type="Proteomes" id="UP000694941">
    <property type="component" value="Unplaced"/>
</dbReference>
<keyword evidence="2" id="KW-1185">Reference proteome</keyword>
<dbReference type="InterPro" id="IPR016024">
    <property type="entry name" value="ARM-type_fold"/>
</dbReference>
<dbReference type="Pfam" id="PF08064">
    <property type="entry name" value="UME"/>
    <property type="match status" value="1"/>
</dbReference>
<gene>
    <name evidence="3" type="primary">LOC106466680</name>
</gene>
<dbReference type="InterPro" id="IPR012993">
    <property type="entry name" value="UME"/>
</dbReference>
<dbReference type="SUPFAM" id="SSF48371">
    <property type="entry name" value="ARM repeat"/>
    <property type="match status" value="1"/>
</dbReference>
<dbReference type="SMART" id="SM00802">
    <property type="entry name" value="UME"/>
    <property type="match status" value="1"/>
</dbReference>
<accession>A0ABM1T3J6</accession>
<feature type="non-terminal residue" evidence="3">
    <location>
        <position position="1343"/>
    </location>
</feature>